<dbReference type="EMBL" id="QXDJ01000003">
    <property type="protein sequence ID" value="RII34327.1"/>
    <property type="molecule type" value="Genomic_DNA"/>
</dbReference>
<reference evidence="1 2" key="1">
    <citation type="submission" date="2018-08" db="EMBL/GenBank/DDBJ databases">
        <title>Genome of Clostridium chromiireducens C1, DSM12136.</title>
        <authorList>
            <person name="Xing M."/>
            <person name="Wei Y."/>
            <person name="Ang E.L."/>
            <person name="Zhao H."/>
            <person name="Zhang Y."/>
        </authorList>
    </citation>
    <scope>NUCLEOTIDE SEQUENCE [LARGE SCALE GENOMIC DNA]</scope>
    <source>
        <strain evidence="1 2">C1</strain>
    </source>
</reference>
<comment type="caution">
    <text evidence="1">The sequence shown here is derived from an EMBL/GenBank/DDBJ whole genome shotgun (WGS) entry which is preliminary data.</text>
</comment>
<accession>A0A399IP09</accession>
<dbReference type="Proteomes" id="UP000265930">
    <property type="component" value="Unassembled WGS sequence"/>
</dbReference>
<gene>
    <name evidence="1" type="ORF">D2A34_14375</name>
</gene>
<evidence type="ECO:0000313" key="1">
    <source>
        <dbReference type="EMBL" id="RII34327.1"/>
    </source>
</evidence>
<dbReference type="AlphaFoldDB" id="A0A399IP09"/>
<sequence length="77" mass="8582">MITMFKVLKISKEDLEEAIPGLESLKPILQKQARIGNGKDRKQGEIDAAELGKHFDTAINSMVTILAWMEVNVDNAK</sequence>
<organism evidence="1 2">
    <name type="scientific">Clostridium chromiireducens</name>
    <dbReference type="NCBI Taxonomy" id="225345"/>
    <lineage>
        <taxon>Bacteria</taxon>
        <taxon>Bacillati</taxon>
        <taxon>Bacillota</taxon>
        <taxon>Clostridia</taxon>
        <taxon>Eubacteriales</taxon>
        <taxon>Clostridiaceae</taxon>
        <taxon>Clostridium</taxon>
    </lineage>
</organism>
<evidence type="ECO:0000313" key="2">
    <source>
        <dbReference type="Proteomes" id="UP000265930"/>
    </source>
</evidence>
<name>A0A399IP09_9CLOT</name>
<protein>
    <submittedName>
        <fullName evidence="1">Uncharacterized protein</fullName>
    </submittedName>
</protein>
<proteinExistence type="predicted"/>